<name>A0A6M0H486_9CLOT</name>
<evidence type="ECO:0000256" key="5">
    <source>
        <dbReference type="ARBA" id="ARBA00022842"/>
    </source>
</evidence>
<organism evidence="8 9">
    <name type="scientific">Clostridium senegalense</name>
    <dbReference type="NCBI Taxonomy" id="1465809"/>
    <lineage>
        <taxon>Bacteria</taxon>
        <taxon>Bacillati</taxon>
        <taxon>Bacillota</taxon>
        <taxon>Clostridia</taxon>
        <taxon>Eubacteriales</taxon>
        <taxon>Clostridiaceae</taxon>
        <taxon>Clostridium</taxon>
    </lineage>
</organism>
<gene>
    <name evidence="8" type="ORF">G3M99_08510</name>
</gene>
<protein>
    <submittedName>
        <fullName evidence="8">CoA pyrophosphatase</fullName>
    </submittedName>
</protein>
<proteinExistence type="predicted"/>
<dbReference type="AlphaFoldDB" id="A0A6M0H486"/>
<dbReference type="GO" id="GO:0046872">
    <property type="term" value="F:metal ion binding"/>
    <property type="evidence" value="ECO:0007669"/>
    <property type="project" value="UniProtKB-KW"/>
</dbReference>
<dbReference type="EMBL" id="JAAGPU010000013">
    <property type="protein sequence ID" value="NEU04893.1"/>
    <property type="molecule type" value="Genomic_DNA"/>
</dbReference>
<evidence type="ECO:0000256" key="1">
    <source>
        <dbReference type="ARBA" id="ARBA00001936"/>
    </source>
</evidence>
<evidence type="ECO:0000313" key="9">
    <source>
        <dbReference type="Proteomes" id="UP000481872"/>
    </source>
</evidence>
<keyword evidence="4" id="KW-0378">Hydrolase</keyword>
<dbReference type="Pfam" id="PF00293">
    <property type="entry name" value="NUDIX"/>
    <property type="match status" value="1"/>
</dbReference>
<comment type="cofactor">
    <cofactor evidence="1">
        <name>Mn(2+)</name>
        <dbReference type="ChEBI" id="CHEBI:29035"/>
    </cofactor>
</comment>
<dbReference type="PANTHER" id="PTHR12992:SF11">
    <property type="entry name" value="MITOCHONDRIAL COENZYME A DIPHOSPHATASE NUDT8"/>
    <property type="match status" value="1"/>
</dbReference>
<keyword evidence="3" id="KW-0479">Metal-binding</keyword>
<dbReference type="RefSeq" id="WP_199869851.1">
    <property type="nucleotide sequence ID" value="NZ_JAAGPU010000013.1"/>
</dbReference>
<dbReference type="CDD" id="cd03426">
    <property type="entry name" value="NUDIX_CoAse_Nudt7"/>
    <property type="match status" value="1"/>
</dbReference>
<evidence type="ECO:0000313" key="8">
    <source>
        <dbReference type="EMBL" id="NEU04893.1"/>
    </source>
</evidence>
<evidence type="ECO:0000256" key="2">
    <source>
        <dbReference type="ARBA" id="ARBA00001946"/>
    </source>
</evidence>
<dbReference type="InterPro" id="IPR045121">
    <property type="entry name" value="CoAse"/>
</dbReference>
<dbReference type="PROSITE" id="PS00893">
    <property type="entry name" value="NUDIX_BOX"/>
    <property type="match status" value="1"/>
</dbReference>
<comment type="cofactor">
    <cofactor evidence="2">
        <name>Mg(2+)</name>
        <dbReference type="ChEBI" id="CHEBI:18420"/>
    </cofactor>
</comment>
<evidence type="ECO:0000256" key="4">
    <source>
        <dbReference type="ARBA" id="ARBA00022801"/>
    </source>
</evidence>
<dbReference type="GO" id="GO:0010945">
    <property type="term" value="F:coenzyme A diphosphatase activity"/>
    <property type="evidence" value="ECO:0007669"/>
    <property type="project" value="InterPro"/>
</dbReference>
<feature type="domain" description="Nudix hydrolase" evidence="7">
    <location>
        <begin position="20"/>
        <end position="151"/>
    </location>
</feature>
<accession>A0A6M0H486</accession>
<dbReference type="Gene3D" id="3.90.79.10">
    <property type="entry name" value="Nucleoside Triphosphate Pyrophosphohydrolase"/>
    <property type="match status" value="1"/>
</dbReference>
<evidence type="ECO:0000259" key="7">
    <source>
        <dbReference type="PROSITE" id="PS51462"/>
    </source>
</evidence>
<sequence length="201" mass="23637">MIDNIEKIFKNRKVNKMGEYKKAAVMILLQEENDKLNLIFELRAKTLKSQPGDICFPGGKIEKNESEKDAAIRETIEELNLQEEDIKYIGQMDEFVTPYRLIIYPFIAKTSIRTIEPSEFEVEKIIKIPLDELLKYKPKLYNMKIGPIDKNGFPFELINGGETYKFREGVIEQYFYTFEGYTIWGYTAYILKEFLDIIKSK</sequence>
<dbReference type="PROSITE" id="PS51462">
    <property type="entry name" value="NUDIX"/>
    <property type="match status" value="1"/>
</dbReference>
<dbReference type="Proteomes" id="UP000481872">
    <property type="component" value="Unassembled WGS sequence"/>
</dbReference>
<keyword evidence="6" id="KW-0464">Manganese</keyword>
<comment type="caution">
    <text evidence="8">The sequence shown here is derived from an EMBL/GenBank/DDBJ whole genome shotgun (WGS) entry which is preliminary data.</text>
</comment>
<reference evidence="8 9" key="1">
    <citation type="submission" date="2020-02" db="EMBL/GenBank/DDBJ databases">
        <title>Genome assembly of a novel Clostridium senegalense strain.</title>
        <authorList>
            <person name="Gupta T.B."/>
            <person name="Jauregui R."/>
            <person name="Maclean P."/>
            <person name="Nawarathana A."/>
            <person name="Brightwell G."/>
        </authorList>
    </citation>
    <scope>NUCLEOTIDE SEQUENCE [LARGE SCALE GENOMIC DNA]</scope>
    <source>
        <strain evidence="8 9">AGRFS4</strain>
    </source>
</reference>
<dbReference type="SUPFAM" id="SSF55811">
    <property type="entry name" value="Nudix"/>
    <property type="match status" value="1"/>
</dbReference>
<dbReference type="InterPro" id="IPR000086">
    <property type="entry name" value="NUDIX_hydrolase_dom"/>
</dbReference>
<dbReference type="PANTHER" id="PTHR12992">
    <property type="entry name" value="NUDIX HYDROLASE"/>
    <property type="match status" value="1"/>
</dbReference>
<keyword evidence="5" id="KW-0460">Magnesium</keyword>
<evidence type="ECO:0000256" key="6">
    <source>
        <dbReference type="ARBA" id="ARBA00023211"/>
    </source>
</evidence>
<dbReference type="InterPro" id="IPR020084">
    <property type="entry name" value="NUDIX_hydrolase_CS"/>
</dbReference>
<evidence type="ECO:0000256" key="3">
    <source>
        <dbReference type="ARBA" id="ARBA00022723"/>
    </source>
</evidence>
<keyword evidence="9" id="KW-1185">Reference proteome</keyword>
<dbReference type="InterPro" id="IPR015797">
    <property type="entry name" value="NUDIX_hydrolase-like_dom_sf"/>
</dbReference>